<dbReference type="RefSeq" id="WP_191086682.1">
    <property type="nucleotide sequence ID" value="NZ_CP061723.1"/>
</dbReference>
<sequence length="267" mass="29717">MTDERKNLIDHGQLPTRNLAECLAVNQATLVGSLASLLPDTLVEQLLACAEAAATLGLSKKIATIGLELGHWLEQASSPIRQHVFEQCSSHVSDTVRSWAAFAQVHLSRTQALEPALLAQLRFARDEHFGVREWAWIALRPRLVQELGTALTLLGQHAGDADPLVRRFCIEVLRPRGVWCEHITALKQTPEAAEPMLVPRLAEADKYAQDSVANWLNDASKTRPDWVIQLFVQHPPSCKASRRIHLRATRSLSRSIVSATFRRAALR</sequence>
<evidence type="ECO:0000313" key="1">
    <source>
        <dbReference type="EMBL" id="QOC95837.1"/>
    </source>
</evidence>
<evidence type="ECO:0000313" key="2">
    <source>
        <dbReference type="Proteomes" id="UP000516786"/>
    </source>
</evidence>
<proteinExistence type="predicted"/>
<accession>A0ABD7B5X9</accession>
<dbReference type="SUPFAM" id="SSF48371">
    <property type="entry name" value="ARM repeat"/>
    <property type="match status" value="1"/>
</dbReference>
<gene>
    <name evidence="1" type="ORF">ID616_17165</name>
</gene>
<organism evidence="1 2">
    <name type="scientific">Pseudomonas putida</name>
    <name type="common">Arthrobacter siderocapsulatus</name>
    <dbReference type="NCBI Taxonomy" id="303"/>
    <lineage>
        <taxon>Bacteria</taxon>
        <taxon>Pseudomonadati</taxon>
        <taxon>Pseudomonadota</taxon>
        <taxon>Gammaproteobacteria</taxon>
        <taxon>Pseudomonadales</taxon>
        <taxon>Pseudomonadaceae</taxon>
        <taxon>Pseudomonas</taxon>
    </lineage>
</organism>
<dbReference type="InterPro" id="IPR016024">
    <property type="entry name" value="ARM-type_fold"/>
</dbReference>
<reference evidence="1 2" key="1">
    <citation type="submission" date="2020-09" db="EMBL/GenBank/DDBJ databases">
        <title>Co-existence of a novel multidrug-resistance efflux pump with carbapenem resistance gene blaVIM-2 in one megaplasmid in Pseudomonas putida.</title>
        <authorList>
            <person name="Peng K."/>
            <person name="Li R."/>
        </authorList>
    </citation>
    <scope>NUCLEOTIDE SEQUENCE [LARGE SCALE GENOMIC DNA]</scope>
    <source>
        <strain evidence="1 2">ZXPA-20</strain>
    </source>
</reference>
<dbReference type="EMBL" id="CP061723">
    <property type="protein sequence ID" value="QOC95837.1"/>
    <property type="molecule type" value="Genomic_DNA"/>
</dbReference>
<protein>
    <recommendedName>
        <fullName evidence="3">DNA alkylation repair protein</fullName>
    </recommendedName>
</protein>
<name>A0ABD7B5X9_PSEPU</name>
<dbReference type="Proteomes" id="UP000516786">
    <property type="component" value="Chromosome"/>
</dbReference>
<dbReference type="AlphaFoldDB" id="A0ABD7B5X9"/>
<evidence type="ECO:0008006" key="3">
    <source>
        <dbReference type="Google" id="ProtNLM"/>
    </source>
</evidence>
<dbReference type="Gene3D" id="1.25.40.290">
    <property type="entry name" value="ARM repeat domains"/>
    <property type="match status" value="1"/>
</dbReference>